<dbReference type="SUPFAM" id="SSF52266">
    <property type="entry name" value="SGNH hydrolase"/>
    <property type="match status" value="1"/>
</dbReference>
<keyword evidence="3" id="KW-0063">Aspartyl esterase</keyword>
<dbReference type="Pfam" id="PF01095">
    <property type="entry name" value="Pectinesterase"/>
    <property type="match status" value="1"/>
</dbReference>
<organism evidence="6 7">
    <name type="scientific">Microbacterium nanhaiense</name>
    <dbReference type="NCBI Taxonomy" id="1301026"/>
    <lineage>
        <taxon>Bacteria</taxon>
        <taxon>Bacillati</taxon>
        <taxon>Actinomycetota</taxon>
        <taxon>Actinomycetes</taxon>
        <taxon>Micrococcales</taxon>
        <taxon>Microbacteriaceae</taxon>
        <taxon>Microbacterium</taxon>
    </lineage>
</organism>
<dbReference type="InterPro" id="IPR036514">
    <property type="entry name" value="SGNH_hydro_sf"/>
</dbReference>
<dbReference type="InterPro" id="IPR011050">
    <property type="entry name" value="Pectin_lyase_fold/virulence"/>
</dbReference>
<feature type="domain" description="SGNH hydrolase-type esterase" evidence="5">
    <location>
        <begin position="318"/>
        <end position="497"/>
    </location>
</feature>
<evidence type="ECO:0000259" key="4">
    <source>
        <dbReference type="Pfam" id="PF01095"/>
    </source>
</evidence>
<dbReference type="InterPro" id="IPR012334">
    <property type="entry name" value="Pectin_lyas_fold"/>
</dbReference>
<dbReference type="SUPFAM" id="SSF51126">
    <property type="entry name" value="Pectin lyase-like"/>
    <property type="match status" value="1"/>
</dbReference>
<evidence type="ECO:0000313" key="6">
    <source>
        <dbReference type="EMBL" id="GGO65551.1"/>
    </source>
</evidence>
<protein>
    <recommendedName>
        <fullName evidence="8">Pectinesterase</fullName>
    </recommendedName>
</protein>
<dbReference type="Pfam" id="PF13472">
    <property type="entry name" value="Lipase_GDSL_2"/>
    <property type="match status" value="1"/>
</dbReference>
<dbReference type="RefSeq" id="WP_188702023.1">
    <property type="nucleotide sequence ID" value="NZ_BMMQ01000007.1"/>
</dbReference>
<dbReference type="EMBL" id="BMMQ01000007">
    <property type="protein sequence ID" value="GGO65551.1"/>
    <property type="molecule type" value="Genomic_DNA"/>
</dbReference>
<feature type="domain" description="Pectinesterase catalytic" evidence="4">
    <location>
        <begin position="26"/>
        <end position="277"/>
    </location>
</feature>
<name>A0ABQ2N3R3_9MICO</name>
<dbReference type="Gene3D" id="2.160.20.10">
    <property type="entry name" value="Single-stranded right-handed beta-helix, Pectin lyase-like"/>
    <property type="match status" value="1"/>
</dbReference>
<reference evidence="7" key="1">
    <citation type="journal article" date="2019" name="Int. J. Syst. Evol. Microbiol.">
        <title>The Global Catalogue of Microorganisms (GCM) 10K type strain sequencing project: providing services to taxonomists for standard genome sequencing and annotation.</title>
        <authorList>
            <consortium name="The Broad Institute Genomics Platform"/>
            <consortium name="The Broad Institute Genome Sequencing Center for Infectious Disease"/>
            <person name="Wu L."/>
            <person name="Ma J."/>
        </authorList>
    </citation>
    <scope>NUCLEOTIDE SEQUENCE [LARGE SCALE GENOMIC DNA]</scope>
    <source>
        <strain evidence="7">CGMCC 4.7181</strain>
    </source>
</reference>
<dbReference type="PANTHER" id="PTHR43695:SF1">
    <property type="entry name" value="RHAMNOGALACTURONAN ACETYLESTERASE"/>
    <property type="match status" value="1"/>
</dbReference>
<evidence type="ECO:0000313" key="7">
    <source>
        <dbReference type="Proteomes" id="UP000638043"/>
    </source>
</evidence>
<sequence length="514" mass="55199">MPHVVEVGNDADLLPSLSLALEDESATEIVLHPGTYVEHVVVAPRSAPLLIRSASGDPADVVISFGLRQGDRDRTGMPFVQACATLTIAADDVTLRGITVENTFDKRIDPGLPDQQALALRTLGDRILVDGCRLLGQQDTVLLDAPSFAAVRRVHLRDCLITGDVDFVYGRATALIEGGEIRSVGPGYVAAPSTAIENERGFLFWGVRLTSEGLEAGSVHLGRPWHPGGKPDAIGQAIFARCELGEHISPDPWTEMGGFAWEDARLAEFENTGPGAHGAGPQLDAAPDPAAWLAVPEPAGEPRVIVISDSTASPYPPERAPRAGWAEHLSEVTGLETINRAISGASTRSFIDEGWWDLALADLRAGDILAIGFGHNDPKPDHRFADPFTAHPANLRRFIVAARSRGATPVLLTPVERRSFEGGRLRPSHGGYPQAVRTLAREEGVALIDLARSSAARWQELGEDATRELFMWVEPGAYPYYPDGERDDTHFSHTGARVVAELVADGLRGLGLLA</sequence>
<gene>
    <name evidence="6" type="ORF">GCM10010910_22970</name>
</gene>
<evidence type="ECO:0000256" key="3">
    <source>
        <dbReference type="ARBA" id="ARBA00023085"/>
    </source>
</evidence>
<evidence type="ECO:0000256" key="2">
    <source>
        <dbReference type="ARBA" id="ARBA00022801"/>
    </source>
</evidence>
<keyword evidence="7" id="KW-1185">Reference proteome</keyword>
<dbReference type="InterPro" id="IPR000070">
    <property type="entry name" value="Pectinesterase_cat"/>
</dbReference>
<proteinExistence type="inferred from homology"/>
<dbReference type="Gene3D" id="3.40.50.1110">
    <property type="entry name" value="SGNH hydrolase"/>
    <property type="match status" value="1"/>
</dbReference>
<dbReference type="PANTHER" id="PTHR43695">
    <property type="entry name" value="PUTATIVE (AFU_ORTHOLOGUE AFUA_2G17250)-RELATED"/>
    <property type="match status" value="1"/>
</dbReference>
<dbReference type="CDD" id="cd01821">
    <property type="entry name" value="Rhamnogalacturan_acetylesterase_like"/>
    <property type="match status" value="1"/>
</dbReference>
<evidence type="ECO:0000256" key="1">
    <source>
        <dbReference type="ARBA" id="ARBA00008668"/>
    </source>
</evidence>
<evidence type="ECO:0000259" key="5">
    <source>
        <dbReference type="Pfam" id="PF13472"/>
    </source>
</evidence>
<accession>A0ABQ2N3R3</accession>
<evidence type="ECO:0008006" key="8">
    <source>
        <dbReference type="Google" id="ProtNLM"/>
    </source>
</evidence>
<dbReference type="Proteomes" id="UP000638043">
    <property type="component" value="Unassembled WGS sequence"/>
</dbReference>
<keyword evidence="2" id="KW-0378">Hydrolase</keyword>
<dbReference type="InterPro" id="IPR013830">
    <property type="entry name" value="SGNH_hydro"/>
</dbReference>
<comment type="similarity">
    <text evidence="1">Belongs to the 'GDSL' lipolytic enzyme family.</text>
</comment>
<comment type="caution">
    <text evidence="6">The sequence shown here is derived from an EMBL/GenBank/DDBJ whole genome shotgun (WGS) entry which is preliminary data.</text>
</comment>
<dbReference type="InterPro" id="IPR037459">
    <property type="entry name" value="RhgT-like"/>
</dbReference>